<dbReference type="AlphaFoldDB" id="I3E5W9"/>
<dbReference type="Proteomes" id="UP000010523">
    <property type="component" value="Unassembled WGS sequence"/>
</dbReference>
<dbReference type="InterPro" id="IPR039566">
    <property type="entry name" value="CvfB_S1_st"/>
</dbReference>
<dbReference type="Pfam" id="PF13509">
    <property type="entry name" value="S1_2"/>
    <property type="match status" value="1"/>
</dbReference>
<name>I3E5W9_BACMT</name>
<gene>
    <name evidence="2" type="ORF">PB1_03085</name>
</gene>
<dbReference type="RefSeq" id="WP_003350652.1">
    <property type="nucleotide sequence ID" value="NZ_AFEU01000001.1"/>
</dbReference>
<comment type="caution">
    <text evidence="2">The sequence shown here is derived from an EMBL/GenBank/DDBJ whole genome shotgun (WGS) entry which is preliminary data.</text>
</comment>
<dbReference type="STRING" id="997296.PB1_03085"/>
<feature type="domain" description="Conserved virulence factor B first S1" evidence="1">
    <location>
        <begin position="7"/>
        <end position="49"/>
    </location>
</feature>
<proteinExistence type="predicted"/>
<keyword evidence="3" id="KW-1185">Reference proteome</keyword>
<evidence type="ECO:0000313" key="3">
    <source>
        <dbReference type="Proteomes" id="UP000010523"/>
    </source>
</evidence>
<dbReference type="PATRIC" id="fig|997296.3.peg.680"/>
<reference evidence="2 3" key="1">
    <citation type="journal article" date="2012" name="Appl. Environ. Microbiol.">
        <title>Genome Sequence of Thermotolerant Bacillus methanolicus: Features and Regulation Related to Methylotrophy and Production of L-Lysine and L-Glutamate from Methanol.</title>
        <authorList>
            <person name="Heggeset T.M."/>
            <person name="Krog A."/>
            <person name="Balzer S."/>
            <person name="Wentzel A."/>
            <person name="Ellingsen T.E."/>
            <person name="Brautaset T."/>
        </authorList>
    </citation>
    <scope>NUCLEOTIDE SEQUENCE [LARGE SCALE GENOMIC DNA]</scope>
    <source>
        <strain evidence="2 3">PB1</strain>
    </source>
</reference>
<evidence type="ECO:0000259" key="1">
    <source>
        <dbReference type="Pfam" id="PF13509"/>
    </source>
</evidence>
<dbReference type="EMBL" id="AFEU01000001">
    <property type="protein sequence ID" value="EIJ81890.1"/>
    <property type="molecule type" value="Genomic_DNA"/>
</dbReference>
<organism evidence="2 3">
    <name type="scientific">Bacillus methanolicus PB1</name>
    <dbReference type="NCBI Taxonomy" id="997296"/>
    <lineage>
        <taxon>Bacteria</taxon>
        <taxon>Bacillati</taxon>
        <taxon>Bacillota</taxon>
        <taxon>Bacilli</taxon>
        <taxon>Bacillales</taxon>
        <taxon>Bacillaceae</taxon>
        <taxon>Bacillus</taxon>
    </lineage>
</organism>
<evidence type="ECO:0000313" key="2">
    <source>
        <dbReference type="EMBL" id="EIJ81890.1"/>
    </source>
</evidence>
<sequence>MSLTALLGRIVDFKVSRITEFGYFLTDGNEAVIMHKNEAKSEYTEEENV</sequence>
<protein>
    <recommendedName>
        <fullName evidence="1">Conserved virulence factor B first S1 domain-containing protein</fullName>
    </recommendedName>
</protein>
<accession>I3E5W9</accession>
<dbReference type="OrthoDB" id="9801597at2"/>